<reference evidence="6 7" key="1">
    <citation type="submission" date="2014-06" db="EMBL/GenBank/DDBJ databases">
        <title>Whole Genome Sequences of Three Symbiotic Endozoicomonas Bacteria.</title>
        <authorList>
            <person name="Neave M.J."/>
            <person name="Apprill A."/>
            <person name="Voolstra C.R."/>
        </authorList>
    </citation>
    <scope>NUCLEOTIDE SEQUENCE [LARGE SCALE GENOMIC DNA]</scope>
    <source>
        <strain evidence="6 7">DSM 25634</strain>
    </source>
</reference>
<evidence type="ECO:0000259" key="5">
    <source>
        <dbReference type="PROSITE" id="PS50977"/>
    </source>
</evidence>
<sequence>MSRQQKRIQREAEIVAATLLLLEEKSFLDLRMSDVAQAAECSMGAIYSHFSSKEDLLLGCEYFLTRQKIQVLHRIIEAELTSLEKMVMISLCMWKINQDRPEHFALSQLAMNPSVWQRASSNRSNAMNELGDYIDGQLKTLVRLALVENAIEDVTDQSVAELMMGLWGLSSGLYQIKESGFGVFNADFREDDGVDLHLANIERYLAGWKLHSAIPRSRLSQLADVVSSYTALEAASC</sequence>
<dbReference type="InterPro" id="IPR001647">
    <property type="entry name" value="HTH_TetR"/>
</dbReference>
<keyword evidence="3" id="KW-0804">Transcription</keyword>
<evidence type="ECO:0000256" key="3">
    <source>
        <dbReference type="ARBA" id="ARBA00023163"/>
    </source>
</evidence>
<dbReference type="PANTHER" id="PTHR30055">
    <property type="entry name" value="HTH-TYPE TRANSCRIPTIONAL REGULATOR RUTR"/>
    <property type="match status" value="1"/>
</dbReference>
<keyword evidence="2 4" id="KW-0238">DNA-binding</keyword>
<dbReference type="STRING" id="1137799.GZ78_23945"/>
<proteinExistence type="predicted"/>
<evidence type="ECO:0000256" key="2">
    <source>
        <dbReference type="ARBA" id="ARBA00023125"/>
    </source>
</evidence>
<gene>
    <name evidence="6" type="ORF">GZ78_23945</name>
</gene>
<dbReference type="Pfam" id="PF00440">
    <property type="entry name" value="TetR_N"/>
    <property type="match status" value="1"/>
</dbReference>
<protein>
    <recommendedName>
        <fullName evidence="5">HTH tetR-type domain-containing protein</fullName>
    </recommendedName>
</protein>
<dbReference type="Gene3D" id="1.10.357.10">
    <property type="entry name" value="Tetracycline Repressor, domain 2"/>
    <property type="match status" value="1"/>
</dbReference>
<name>A0A081NCU4_9GAMM</name>
<evidence type="ECO:0000256" key="4">
    <source>
        <dbReference type="PROSITE-ProRule" id="PRU00335"/>
    </source>
</evidence>
<dbReference type="Proteomes" id="UP000028073">
    <property type="component" value="Unassembled WGS sequence"/>
</dbReference>
<dbReference type="GO" id="GO:0000976">
    <property type="term" value="F:transcription cis-regulatory region binding"/>
    <property type="evidence" value="ECO:0007669"/>
    <property type="project" value="TreeGrafter"/>
</dbReference>
<dbReference type="PANTHER" id="PTHR30055:SF234">
    <property type="entry name" value="HTH-TYPE TRANSCRIPTIONAL REGULATOR BETI"/>
    <property type="match status" value="1"/>
</dbReference>
<organism evidence="6 7">
    <name type="scientific">Endozoicomonas numazuensis</name>
    <dbReference type="NCBI Taxonomy" id="1137799"/>
    <lineage>
        <taxon>Bacteria</taxon>
        <taxon>Pseudomonadati</taxon>
        <taxon>Pseudomonadota</taxon>
        <taxon>Gammaproteobacteria</taxon>
        <taxon>Oceanospirillales</taxon>
        <taxon>Endozoicomonadaceae</taxon>
        <taxon>Endozoicomonas</taxon>
    </lineage>
</organism>
<dbReference type="eggNOG" id="COG1309">
    <property type="taxonomic scope" value="Bacteria"/>
</dbReference>
<dbReference type="InterPro" id="IPR050109">
    <property type="entry name" value="HTH-type_TetR-like_transc_reg"/>
</dbReference>
<comment type="caution">
    <text evidence="6">The sequence shown here is derived from an EMBL/GenBank/DDBJ whole genome shotgun (WGS) entry which is preliminary data.</text>
</comment>
<feature type="DNA-binding region" description="H-T-H motif" evidence="4">
    <location>
        <begin position="31"/>
        <end position="50"/>
    </location>
</feature>
<dbReference type="RefSeq" id="WP_034840978.1">
    <property type="nucleotide sequence ID" value="NZ_JOKH01000006.1"/>
</dbReference>
<evidence type="ECO:0000313" key="7">
    <source>
        <dbReference type="Proteomes" id="UP000028073"/>
    </source>
</evidence>
<dbReference type="InterPro" id="IPR009057">
    <property type="entry name" value="Homeodomain-like_sf"/>
</dbReference>
<dbReference type="SUPFAM" id="SSF46689">
    <property type="entry name" value="Homeodomain-like"/>
    <property type="match status" value="1"/>
</dbReference>
<keyword evidence="1" id="KW-0805">Transcription regulation</keyword>
<accession>A0A081NCU4</accession>
<evidence type="ECO:0000256" key="1">
    <source>
        <dbReference type="ARBA" id="ARBA00023015"/>
    </source>
</evidence>
<dbReference type="OrthoDB" id="63332at2"/>
<dbReference type="AlphaFoldDB" id="A0A081NCU4"/>
<dbReference type="GO" id="GO:0003700">
    <property type="term" value="F:DNA-binding transcription factor activity"/>
    <property type="evidence" value="ECO:0007669"/>
    <property type="project" value="TreeGrafter"/>
</dbReference>
<dbReference type="PROSITE" id="PS50977">
    <property type="entry name" value="HTH_TETR_2"/>
    <property type="match status" value="1"/>
</dbReference>
<dbReference type="PRINTS" id="PR00455">
    <property type="entry name" value="HTHTETR"/>
</dbReference>
<evidence type="ECO:0000313" key="6">
    <source>
        <dbReference type="EMBL" id="KEQ16267.1"/>
    </source>
</evidence>
<feature type="domain" description="HTH tetR-type" evidence="5">
    <location>
        <begin position="8"/>
        <end position="68"/>
    </location>
</feature>
<keyword evidence="7" id="KW-1185">Reference proteome</keyword>
<dbReference type="EMBL" id="JOKH01000006">
    <property type="protein sequence ID" value="KEQ16267.1"/>
    <property type="molecule type" value="Genomic_DNA"/>
</dbReference>